<evidence type="ECO:0000313" key="2">
    <source>
        <dbReference type="EMBL" id="KAF2545084.1"/>
    </source>
</evidence>
<gene>
    <name evidence="2" type="ORF">F2Q70_00023417</name>
</gene>
<feature type="compositionally biased region" description="Basic and acidic residues" evidence="1">
    <location>
        <begin position="31"/>
        <end position="43"/>
    </location>
</feature>
<accession>A0A8S9GJH4</accession>
<dbReference type="EMBL" id="QGKY02001925">
    <property type="protein sequence ID" value="KAF2545084.1"/>
    <property type="molecule type" value="Genomic_DNA"/>
</dbReference>
<reference evidence="2" key="1">
    <citation type="submission" date="2019-12" db="EMBL/GenBank/DDBJ databases">
        <title>Genome sequencing and annotation of Brassica cretica.</title>
        <authorList>
            <person name="Studholme D.J."/>
            <person name="Sarris P.F."/>
        </authorList>
    </citation>
    <scope>NUCLEOTIDE SEQUENCE</scope>
    <source>
        <strain evidence="2">PFS-102/07</strain>
        <tissue evidence="2">Leaf</tissue>
    </source>
</reference>
<name>A0A8S9GJH4_BRACR</name>
<organism evidence="2">
    <name type="scientific">Brassica cretica</name>
    <name type="common">Mustard</name>
    <dbReference type="NCBI Taxonomy" id="69181"/>
    <lineage>
        <taxon>Eukaryota</taxon>
        <taxon>Viridiplantae</taxon>
        <taxon>Streptophyta</taxon>
        <taxon>Embryophyta</taxon>
        <taxon>Tracheophyta</taxon>
        <taxon>Spermatophyta</taxon>
        <taxon>Magnoliopsida</taxon>
        <taxon>eudicotyledons</taxon>
        <taxon>Gunneridae</taxon>
        <taxon>Pentapetalae</taxon>
        <taxon>rosids</taxon>
        <taxon>malvids</taxon>
        <taxon>Brassicales</taxon>
        <taxon>Brassicaceae</taxon>
        <taxon>Brassiceae</taxon>
        <taxon>Brassica</taxon>
    </lineage>
</organism>
<comment type="caution">
    <text evidence="2">The sequence shown here is derived from an EMBL/GenBank/DDBJ whole genome shotgun (WGS) entry which is preliminary data.</text>
</comment>
<protein>
    <submittedName>
        <fullName evidence="2">Uncharacterized protein</fullName>
    </submittedName>
</protein>
<proteinExistence type="predicted"/>
<dbReference type="AlphaFoldDB" id="A0A8S9GJH4"/>
<sequence>MVISVASSGPVQTATQDNKPVVKLKPMLGSEAKKSSSSMERRNGVKILSSKDEEE</sequence>
<feature type="compositionally biased region" description="Polar residues" evidence="1">
    <location>
        <begin position="1"/>
        <end position="18"/>
    </location>
</feature>
<feature type="region of interest" description="Disordered" evidence="1">
    <location>
        <begin position="1"/>
        <end position="55"/>
    </location>
</feature>
<evidence type="ECO:0000256" key="1">
    <source>
        <dbReference type="SAM" id="MobiDB-lite"/>
    </source>
</evidence>